<feature type="chain" id="PRO_5015930556" description="PepSY domain-containing protein" evidence="1">
    <location>
        <begin position="24"/>
        <end position="113"/>
    </location>
</feature>
<organism evidence="2 3">
    <name type="scientific">Micavibrio aeruginosavorus</name>
    <dbReference type="NCBI Taxonomy" id="349221"/>
    <lineage>
        <taxon>Bacteria</taxon>
        <taxon>Pseudomonadati</taxon>
        <taxon>Bdellovibrionota</taxon>
        <taxon>Bdellovibrionia</taxon>
        <taxon>Bdellovibrionales</taxon>
        <taxon>Pseudobdellovibrionaceae</taxon>
        <taxon>Micavibrio</taxon>
    </lineage>
</organism>
<name>A0A2W5N4V7_9BACT</name>
<feature type="signal peptide" evidence="1">
    <location>
        <begin position="1"/>
        <end position="23"/>
    </location>
</feature>
<gene>
    <name evidence="2" type="ORF">DI551_01450</name>
</gene>
<accession>A0A2W5N4V7</accession>
<reference evidence="2 3" key="1">
    <citation type="submission" date="2017-08" db="EMBL/GenBank/DDBJ databases">
        <title>Infants hospitalized years apart are colonized by the same room-sourced microbial strains.</title>
        <authorList>
            <person name="Brooks B."/>
            <person name="Olm M.R."/>
            <person name="Firek B.A."/>
            <person name="Baker R."/>
            <person name="Thomas B.C."/>
            <person name="Morowitz M.J."/>
            <person name="Banfield J.F."/>
        </authorList>
    </citation>
    <scope>NUCLEOTIDE SEQUENCE [LARGE SCALE GENOMIC DNA]</scope>
    <source>
        <strain evidence="2">S2_005_002_R2_29</strain>
    </source>
</reference>
<sequence length="113" mass="12620">MMLRRALTASFIPFALVAAPASAKDEKQRTEISIKAIDCPLTVSYVVCQQTARDIAASQTGKEKFIIAARYLSEDGYIINLYAPNGNRMRIKPEEFHILPNQPNAPDWNTPQP</sequence>
<evidence type="ECO:0000313" key="2">
    <source>
        <dbReference type="EMBL" id="PZQ48446.1"/>
    </source>
</evidence>
<evidence type="ECO:0008006" key="4">
    <source>
        <dbReference type="Google" id="ProtNLM"/>
    </source>
</evidence>
<evidence type="ECO:0000313" key="3">
    <source>
        <dbReference type="Proteomes" id="UP000249417"/>
    </source>
</evidence>
<dbReference type="Proteomes" id="UP000249417">
    <property type="component" value="Unassembled WGS sequence"/>
</dbReference>
<evidence type="ECO:0000256" key="1">
    <source>
        <dbReference type="SAM" id="SignalP"/>
    </source>
</evidence>
<dbReference type="EMBL" id="QFQB01000005">
    <property type="protein sequence ID" value="PZQ48446.1"/>
    <property type="molecule type" value="Genomic_DNA"/>
</dbReference>
<proteinExistence type="predicted"/>
<keyword evidence="1" id="KW-0732">Signal</keyword>
<comment type="caution">
    <text evidence="2">The sequence shown here is derived from an EMBL/GenBank/DDBJ whole genome shotgun (WGS) entry which is preliminary data.</text>
</comment>
<protein>
    <recommendedName>
        <fullName evidence="4">PepSY domain-containing protein</fullName>
    </recommendedName>
</protein>
<dbReference type="AlphaFoldDB" id="A0A2W5N4V7"/>